<gene>
    <name evidence="1" type="ORF">DDB_G0268730</name>
</gene>
<evidence type="ECO:0000313" key="2">
    <source>
        <dbReference type="Proteomes" id="UP000002195"/>
    </source>
</evidence>
<dbReference type="AlphaFoldDB" id="Q55EW4"/>
<dbReference type="EMBL" id="AAFI02000004">
    <property type="protein sequence ID" value="EAL72954.1"/>
    <property type="molecule type" value="Genomic_DNA"/>
</dbReference>
<dbReference type="RefSeq" id="XP_646906.1">
    <property type="nucleotide sequence ID" value="XM_641814.1"/>
</dbReference>
<dbReference type="InParanoid" id="Q55EW4"/>
<name>Q55EW4_DICDI</name>
<reference evidence="1 2" key="1">
    <citation type="journal article" date="2005" name="Nature">
        <title>The genome of the social amoeba Dictyostelium discoideum.</title>
        <authorList>
            <consortium name="The Dictyostelium discoideum Sequencing Consortium"/>
            <person name="Eichinger L."/>
            <person name="Pachebat J.A."/>
            <person name="Glockner G."/>
            <person name="Rajandream M.A."/>
            <person name="Sucgang R."/>
            <person name="Berriman M."/>
            <person name="Song J."/>
            <person name="Olsen R."/>
            <person name="Szafranski K."/>
            <person name="Xu Q."/>
            <person name="Tunggal B."/>
            <person name="Kummerfeld S."/>
            <person name="Madera M."/>
            <person name="Konfortov B.A."/>
            <person name="Rivero F."/>
            <person name="Bankier A.T."/>
            <person name="Lehmann R."/>
            <person name="Hamlin N."/>
            <person name="Davies R."/>
            <person name="Gaudet P."/>
            <person name="Fey P."/>
            <person name="Pilcher K."/>
            <person name="Chen G."/>
            <person name="Saunders D."/>
            <person name="Sodergren E."/>
            <person name="Davis P."/>
            <person name="Kerhornou A."/>
            <person name="Nie X."/>
            <person name="Hall N."/>
            <person name="Anjard C."/>
            <person name="Hemphill L."/>
            <person name="Bason N."/>
            <person name="Farbrother P."/>
            <person name="Desany B."/>
            <person name="Just E."/>
            <person name="Morio T."/>
            <person name="Rost R."/>
            <person name="Churcher C."/>
            <person name="Cooper J."/>
            <person name="Haydock S."/>
            <person name="van Driessche N."/>
            <person name="Cronin A."/>
            <person name="Goodhead I."/>
            <person name="Muzny D."/>
            <person name="Mourier T."/>
            <person name="Pain A."/>
            <person name="Lu M."/>
            <person name="Harper D."/>
            <person name="Lindsay R."/>
            <person name="Hauser H."/>
            <person name="James K."/>
            <person name="Quiles M."/>
            <person name="Madan Babu M."/>
            <person name="Saito T."/>
            <person name="Buchrieser C."/>
            <person name="Wardroper A."/>
            <person name="Felder M."/>
            <person name="Thangavelu M."/>
            <person name="Johnson D."/>
            <person name="Knights A."/>
            <person name="Loulseged H."/>
            <person name="Mungall K."/>
            <person name="Oliver K."/>
            <person name="Price C."/>
            <person name="Quail M.A."/>
            <person name="Urushihara H."/>
            <person name="Hernandez J."/>
            <person name="Rabbinowitsch E."/>
            <person name="Steffen D."/>
            <person name="Sanders M."/>
            <person name="Ma J."/>
            <person name="Kohara Y."/>
            <person name="Sharp S."/>
            <person name="Simmonds M."/>
            <person name="Spiegler S."/>
            <person name="Tivey A."/>
            <person name="Sugano S."/>
            <person name="White B."/>
            <person name="Walker D."/>
            <person name="Woodward J."/>
            <person name="Winckler T."/>
            <person name="Tanaka Y."/>
            <person name="Shaulsky G."/>
            <person name="Schleicher M."/>
            <person name="Weinstock G."/>
            <person name="Rosenthal A."/>
            <person name="Cox E.C."/>
            <person name="Chisholm R.L."/>
            <person name="Gibbs R."/>
            <person name="Loomis W.F."/>
            <person name="Platzer M."/>
            <person name="Kay R.R."/>
            <person name="Williams J."/>
            <person name="Dear P.H."/>
            <person name="Noegel A.A."/>
            <person name="Barrell B."/>
            <person name="Kuspa A."/>
        </authorList>
    </citation>
    <scope>NUCLEOTIDE SEQUENCE [LARGE SCALE GENOMIC DNA]</scope>
    <source>
        <strain evidence="1 2">AX4</strain>
    </source>
</reference>
<accession>Q55EW4</accession>
<comment type="caution">
    <text evidence="1">The sequence shown here is derived from an EMBL/GenBank/DDBJ whole genome shotgun (WGS) entry which is preliminary data.</text>
</comment>
<protein>
    <submittedName>
        <fullName evidence="1">Uncharacterized protein</fullName>
    </submittedName>
</protein>
<dbReference type="VEuPathDB" id="AmoebaDB:DDB_G0268730"/>
<dbReference type="Proteomes" id="UP000002195">
    <property type="component" value="Unassembled WGS sequence"/>
</dbReference>
<dbReference type="HOGENOM" id="CLU_2965679_0_0_1"/>
<dbReference type="PhylomeDB" id="Q55EW4"/>
<organism evidence="1 2">
    <name type="scientific">Dictyostelium discoideum</name>
    <name type="common">Social amoeba</name>
    <dbReference type="NCBI Taxonomy" id="44689"/>
    <lineage>
        <taxon>Eukaryota</taxon>
        <taxon>Amoebozoa</taxon>
        <taxon>Evosea</taxon>
        <taxon>Eumycetozoa</taxon>
        <taxon>Dictyostelia</taxon>
        <taxon>Dictyosteliales</taxon>
        <taxon>Dictyosteliaceae</taxon>
        <taxon>Dictyostelium</taxon>
    </lineage>
</organism>
<dbReference type="PaxDb" id="44689-DDB0189986"/>
<proteinExistence type="predicted"/>
<sequence length="59" mass="6774">MNFSDDLNDWRTYEPLFDLEIPDGSTAEYISDLVESFDKYKSTAMLYASLKPKEDGTCP</sequence>
<dbReference type="KEGG" id="ddi:DDB_G0268730"/>
<dbReference type="GeneID" id="8616593"/>
<keyword evidence="2" id="KW-1185">Reference proteome</keyword>
<evidence type="ECO:0000313" key="1">
    <source>
        <dbReference type="EMBL" id="EAL72954.1"/>
    </source>
</evidence>